<dbReference type="EMBL" id="JBBJCI010000207">
    <property type="protein sequence ID" value="KAK7241019.1"/>
    <property type="molecule type" value="Genomic_DNA"/>
</dbReference>
<comment type="caution">
    <text evidence="11">The sequence shown here is derived from an EMBL/GenBank/DDBJ whole genome shotgun (WGS) entry which is preliminary data.</text>
</comment>
<feature type="transmembrane region" description="Helical" evidence="10">
    <location>
        <begin position="195"/>
        <end position="213"/>
    </location>
</feature>
<feature type="transmembrane region" description="Helical" evidence="10">
    <location>
        <begin position="166"/>
        <end position="189"/>
    </location>
</feature>
<dbReference type="NCBIfam" id="TIGR01104">
    <property type="entry name" value="V_PPase"/>
    <property type="match status" value="1"/>
</dbReference>
<keyword evidence="4 10" id="KW-0812">Transmembrane</keyword>
<evidence type="ECO:0000313" key="11">
    <source>
        <dbReference type="EMBL" id="KAK7241019.1"/>
    </source>
</evidence>
<evidence type="ECO:0000256" key="9">
    <source>
        <dbReference type="ARBA" id="ARBA00023136"/>
    </source>
</evidence>
<dbReference type="PIRSF" id="PIRSF001265">
    <property type="entry name" value="H+-PPase"/>
    <property type="match status" value="1"/>
</dbReference>
<dbReference type="Proteomes" id="UP001363151">
    <property type="component" value="Unassembled WGS sequence"/>
</dbReference>
<feature type="transmembrane region" description="Helical" evidence="10">
    <location>
        <begin position="71"/>
        <end position="89"/>
    </location>
</feature>
<feature type="transmembrane region" description="Helical" evidence="10">
    <location>
        <begin position="751"/>
        <end position="770"/>
    </location>
</feature>
<comment type="subcellular location">
    <subcellularLocation>
        <location evidence="1">Endomembrane system</location>
        <topology evidence="1">Multi-pass membrane protein</topology>
    </subcellularLocation>
</comment>
<dbReference type="Pfam" id="PF03030">
    <property type="entry name" value="H_PPase"/>
    <property type="match status" value="1"/>
</dbReference>
<dbReference type="PANTHER" id="PTHR31998">
    <property type="entry name" value="K(+)-INSENSITIVE PYROPHOSPHATE-ENERGIZED PROTON PUMP"/>
    <property type="match status" value="1"/>
</dbReference>
<keyword evidence="3" id="KW-0813">Transport</keyword>
<evidence type="ECO:0000256" key="5">
    <source>
        <dbReference type="ARBA" id="ARBA00022842"/>
    </source>
</evidence>
<feature type="transmembrane region" description="Helical" evidence="10">
    <location>
        <begin position="726"/>
        <end position="745"/>
    </location>
</feature>
<keyword evidence="9 10" id="KW-0472">Membrane</keyword>
<dbReference type="InterPro" id="IPR004131">
    <property type="entry name" value="PPase-energised_H-pump"/>
</dbReference>
<accession>A0ABR1FXM7</accession>
<evidence type="ECO:0000256" key="1">
    <source>
        <dbReference type="ARBA" id="ARBA00004127"/>
    </source>
</evidence>
<feature type="transmembrane region" description="Helical" evidence="10">
    <location>
        <begin position="530"/>
        <end position="551"/>
    </location>
</feature>
<evidence type="ECO:0000256" key="2">
    <source>
        <dbReference type="ARBA" id="ARBA00013242"/>
    </source>
</evidence>
<name>A0ABR1FXM7_AURAN</name>
<evidence type="ECO:0000256" key="6">
    <source>
        <dbReference type="ARBA" id="ARBA00022967"/>
    </source>
</evidence>
<feature type="transmembrane region" description="Helical" evidence="10">
    <location>
        <begin position="331"/>
        <end position="351"/>
    </location>
</feature>
<evidence type="ECO:0000256" key="3">
    <source>
        <dbReference type="ARBA" id="ARBA00022448"/>
    </source>
</evidence>
<evidence type="ECO:0000256" key="10">
    <source>
        <dbReference type="SAM" id="Phobius"/>
    </source>
</evidence>
<dbReference type="HAMAP" id="MF_01129">
    <property type="entry name" value="PPase_energized_pump"/>
    <property type="match status" value="1"/>
</dbReference>
<evidence type="ECO:0000256" key="8">
    <source>
        <dbReference type="ARBA" id="ARBA00023065"/>
    </source>
</evidence>
<feature type="transmembrane region" description="Helical" evidence="10">
    <location>
        <begin position="433"/>
        <end position="451"/>
    </location>
</feature>
<dbReference type="EC" id="7.1.3.1" evidence="2"/>
<sequence>MGSDYADKMGVHEVVFPALVGGAIALMFTMVLYKRLMANPTGAGVGRPLVDKYGAMVKAGAKAFLVEEYKWLFVFVVVLGLILLLLFTIEEQTTKSDGVRTAFAFFLGAALSASAGWLGMMVATDGNTRTTAACAGTEVVDAKTGEVTGTGTLNDGLRVAFTAGAVMGFVVVGLGLLGVGSAFLVVAVNYSKAEALQVLAGFGFGASSIALFARVAGGIYTKAADVGADLVGKVEAGIDEDDPHNPAVIADNVGDNVGDVAGMGADLFESYVGSIIAAATLAPRDCEVALPFWLAGAGVLASLIGTFAVSTKEKGEGWNSNLGALMWALEKGTFLAGATFLGLAAACCHYLGGLWGSYLCVIIGLATGVVIGKLTEYFTSFDFAPVQSIKARGSTGPATVVIQGLGVGMLSCVPTIFVLVAAILGCAAIKGEYGIAIAAVGMLATLGITLATDAYGPVADNAGGLAEMDPAIPDSVRQITDSLDALGNTTAATGKGFAIGSAVLTSLSLLAAFKNQAGLDDAQLAVTDPYVLSGALFGAMLPYMFAALTMISVGKAAAEIICEVRDQFHNRPDLVAADGKTTLRDCIMMASNGEKIPPEMDVAPDSNKCVEISTRSSVREMVAPGAYAILAPLFVGFLVGPACLVGMLSGAICSGAMVAIMMSNAGGAWDNSKKFCEKDGTKGLSKKKNADGSHKFPAKKAHYDACVVGDTVGDPFKDTSGPALNILIKLMSMVSLTVAPLLKAYHKNWDHYHWGFIPFGLFVIVTYALVKNNILTWQDPIQALLEKGADQADEETGALLPPKEVELPEKTGPEQVAVVA</sequence>
<keyword evidence="6" id="KW-1278">Translocase</keyword>
<gene>
    <name evidence="11" type="ORF">SO694_00054232</name>
</gene>
<organism evidence="11 12">
    <name type="scientific">Aureococcus anophagefferens</name>
    <name type="common">Harmful bloom alga</name>
    <dbReference type="NCBI Taxonomy" id="44056"/>
    <lineage>
        <taxon>Eukaryota</taxon>
        <taxon>Sar</taxon>
        <taxon>Stramenopiles</taxon>
        <taxon>Ochrophyta</taxon>
        <taxon>Pelagophyceae</taxon>
        <taxon>Pelagomonadales</taxon>
        <taxon>Pelagomonadaceae</taxon>
        <taxon>Aureococcus</taxon>
    </lineage>
</organism>
<feature type="transmembrane region" description="Helical" evidence="10">
    <location>
        <begin position="358"/>
        <end position="380"/>
    </location>
</feature>
<proteinExistence type="inferred from homology"/>
<reference evidence="11 12" key="1">
    <citation type="submission" date="2024-03" db="EMBL/GenBank/DDBJ databases">
        <title>Aureococcus anophagefferens CCMP1851 and Kratosvirus quantuckense: Draft genome of a second virus-susceptible host strain in the model system.</title>
        <authorList>
            <person name="Chase E."/>
            <person name="Truchon A.R."/>
            <person name="Schepens W."/>
            <person name="Wilhelm S.W."/>
        </authorList>
    </citation>
    <scope>NUCLEOTIDE SEQUENCE [LARGE SCALE GENOMIC DNA]</scope>
    <source>
        <strain evidence="11 12">CCMP1851</strain>
    </source>
</reference>
<evidence type="ECO:0000313" key="12">
    <source>
        <dbReference type="Proteomes" id="UP001363151"/>
    </source>
</evidence>
<keyword evidence="7 10" id="KW-1133">Transmembrane helix</keyword>
<keyword evidence="12" id="KW-1185">Reference proteome</keyword>
<protein>
    <recommendedName>
        <fullName evidence="2">H(+)-exporting diphosphatase</fullName>
        <ecNumber evidence="2">7.1.3.1</ecNumber>
    </recommendedName>
</protein>
<feature type="transmembrane region" description="Helical" evidence="10">
    <location>
        <begin position="400"/>
        <end position="426"/>
    </location>
</feature>
<feature type="transmembrane region" description="Helical" evidence="10">
    <location>
        <begin position="101"/>
        <end position="120"/>
    </location>
</feature>
<evidence type="ECO:0000256" key="7">
    <source>
        <dbReference type="ARBA" id="ARBA00022989"/>
    </source>
</evidence>
<feature type="transmembrane region" description="Helical" evidence="10">
    <location>
        <begin position="290"/>
        <end position="311"/>
    </location>
</feature>
<keyword evidence="5" id="KW-0460">Magnesium</keyword>
<feature type="transmembrane region" description="Helical" evidence="10">
    <location>
        <begin position="14"/>
        <end position="33"/>
    </location>
</feature>
<evidence type="ECO:0000256" key="4">
    <source>
        <dbReference type="ARBA" id="ARBA00022692"/>
    </source>
</evidence>
<dbReference type="NCBIfam" id="NF001960">
    <property type="entry name" value="PRK00733.3-5"/>
    <property type="match status" value="1"/>
</dbReference>
<keyword evidence="8" id="KW-0406">Ion transport</keyword>